<dbReference type="InterPro" id="IPR043147">
    <property type="entry name" value="Penicillin_amidase_A-knob"/>
</dbReference>
<dbReference type="InterPro" id="IPR029055">
    <property type="entry name" value="Ntn_hydrolases_N"/>
</dbReference>
<comment type="similarity">
    <text evidence="1">Belongs to the peptidase S45 family.</text>
</comment>
<dbReference type="Gene3D" id="2.30.120.10">
    <property type="match status" value="1"/>
</dbReference>
<keyword evidence="4" id="KW-0865">Zymogen</keyword>
<dbReference type="CDD" id="cd01936">
    <property type="entry name" value="Ntn_CA"/>
    <property type="match status" value="1"/>
</dbReference>
<gene>
    <name evidence="5" type="ORF">AABB81_14030</name>
</gene>
<sequence length="766" mass="87127">MMVDLLSCGNTSGKKITFVQIDLFTTYQTLMKKSFFLFLLIALASCVQNQNESKDNKDQKRWKERASNVEIIRDDFGVPHIYGKSDADAVFGLLYAQCEDDFNRVEQNYIWAIGRLAEVEGETSLYSDLRANLYMTKEEAIENYKNSPKWLQELCVAFADGVNYYLKTHPEVKPKLLTYFEPWMPMYFSEGSIGGDIERVSTSKIKNLYDKTASDELVINDGLIRLKDNEPRGSNGFAISGKLTKSGDAMLLINPHTSFFFRGEVHVVSEEGLNAYGAVTWGQFFVYQGFNEKTGWMHTSTGTDIIDEFEETIVVEDGKTSYKYSDELRPVDSLEVTLNYKSTDSVRQKTFMMYRTHHGPITHTIGEKWVSTALMWSPIKALEQSFTRTKKSNHDEFYNMMDIRTNSSNNTVYADADGTIAYYHGNFIPKRDVSFDYTKPVDGSNPKTDWQGLHDLKDNILVLNPPNGWIQNCNSTPFTSADQYSPKREDYPVYMTSYPENFRGLHAISLLQQAENLTLDTLIELAYDPYLPGAEILIRGLLEASETSSVKSQEAKEAIELLKTWDFSVSVNSVEMTLFHFYVYAYLKSDKIPRTLDNKGNYWFEVFDYMSKASAPEERLEVFQTGLENLTADFGSWKTPWGEFNRYQRNDGEIHQEFDDSKPSLAVGMASGRWGALASFGARRGENTKRQYGVSGNSFVAVVEFGDKVKAKTLLAGGQSSDPNSPHFDDQAQRYADAQFKDVAYYKEDVLKRAVSTYHPGGNIEK</sequence>
<reference evidence="5 6" key="1">
    <citation type="submission" date="2024-04" db="EMBL/GenBank/DDBJ databases">
        <title>whole genome sequencing of Lutimonas vermicola strain IMCC1616.</title>
        <authorList>
            <person name="Bae S.S."/>
        </authorList>
    </citation>
    <scope>NUCLEOTIDE SEQUENCE [LARGE SCALE GENOMIC DNA]</scope>
    <source>
        <strain evidence="5 6">IMCC1616</strain>
    </source>
</reference>
<dbReference type="InterPro" id="IPR014395">
    <property type="entry name" value="Pen/GL7ACA/AHL_acylase"/>
</dbReference>
<dbReference type="InterPro" id="IPR002692">
    <property type="entry name" value="S45"/>
</dbReference>
<dbReference type="Gene3D" id="3.60.20.10">
    <property type="entry name" value="Glutamine Phosphoribosylpyrophosphate, subunit 1, domain 1"/>
    <property type="match status" value="1"/>
</dbReference>
<dbReference type="PIRSF" id="PIRSF001227">
    <property type="entry name" value="Pen_acylase"/>
    <property type="match status" value="1"/>
</dbReference>
<dbReference type="InterPro" id="IPR023343">
    <property type="entry name" value="Penicillin_amidase_dom1"/>
</dbReference>
<dbReference type="EMBL" id="JBCDNA010000003">
    <property type="protein sequence ID" value="MEL4457023.1"/>
    <property type="molecule type" value="Genomic_DNA"/>
</dbReference>
<proteinExistence type="inferred from homology"/>
<evidence type="ECO:0000313" key="6">
    <source>
        <dbReference type="Proteomes" id="UP001474120"/>
    </source>
</evidence>
<evidence type="ECO:0000256" key="2">
    <source>
        <dbReference type="ARBA" id="ARBA00022729"/>
    </source>
</evidence>
<dbReference type="PANTHER" id="PTHR34218:SF3">
    <property type="entry name" value="ACYL-HOMOSERINE LACTONE ACYLASE PVDQ"/>
    <property type="match status" value="1"/>
</dbReference>
<comment type="caution">
    <text evidence="5">The sequence shown here is derived from an EMBL/GenBank/DDBJ whole genome shotgun (WGS) entry which is preliminary data.</text>
</comment>
<dbReference type="Proteomes" id="UP001474120">
    <property type="component" value="Unassembled WGS sequence"/>
</dbReference>
<evidence type="ECO:0000256" key="3">
    <source>
        <dbReference type="ARBA" id="ARBA00022801"/>
    </source>
</evidence>
<evidence type="ECO:0000256" key="4">
    <source>
        <dbReference type="ARBA" id="ARBA00023145"/>
    </source>
</evidence>
<organism evidence="5 6">
    <name type="scientific">Lutimonas vermicola</name>
    <dbReference type="NCBI Taxonomy" id="414288"/>
    <lineage>
        <taxon>Bacteria</taxon>
        <taxon>Pseudomonadati</taxon>
        <taxon>Bacteroidota</taxon>
        <taxon>Flavobacteriia</taxon>
        <taxon>Flavobacteriales</taxon>
        <taxon>Flavobacteriaceae</taxon>
        <taxon>Lutimonas</taxon>
    </lineage>
</organism>
<keyword evidence="3" id="KW-0378">Hydrolase</keyword>
<accession>A0ABU9L3M4</accession>
<dbReference type="SUPFAM" id="SSF56235">
    <property type="entry name" value="N-terminal nucleophile aminohydrolases (Ntn hydrolases)"/>
    <property type="match status" value="1"/>
</dbReference>
<evidence type="ECO:0000256" key="1">
    <source>
        <dbReference type="ARBA" id="ARBA00006586"/>
    </source>
</evidence>
<keyword evidence="6" id="KW-1185">Reference proteome</keyword>
<dbReference type="Gene3D" id="1.10.1400.10">
    <property type="match status" value="1"/>
</dbReference>
<dbReference type="Pfam" id="PF01804">
    <property type="entry name" value="Penicil_amidase"/>
    <property type="match status" value="1"/>
</dbReference>
<protein>
    <submittedName>
        <fullName evidence="5">Acylase</fullName>
    </submittedName>
</protein>
<dbReference type="PANTHER" id="PTHR34218">
    <property type="entry name" value="PEPTIDASE S45 PENICILLIN AMIDASE"/>
    <property type="match status" value="1"/>
</dbReference>
<evidence type="ECO:0000313" key="5">
    <source>
        <dbReference type="EMBL" id="MEL4457023.1"/>
    </source>
</evidence>
<dbReference type="InterPro" id="IPR043146">
    <property type="entry name" value="Penicillin_amidase_N_B-knob"/>
</dbReference>
<name>A0ABU9L3M4_9FLAO</name>
<dbReference type="Gene3D" id="1.10.439.10">
    <property type="entry name" value="Penicillin Amidohydrolase, domain 1"/>
    <property type="match status" value="1"/>
</dbReference>
<keyword evidence="2" id="KW-0732">Signal</keyword>